<comment type="caution">
    <text evidence="7">The sequence shown here is derived from an EMBL/GenBank/DDBJ whole genome shotgun (WGS) entry which is preliminary data.</text>
</comment>
<organism evidence="7 8">
    <name type="scientific">Tegillarca granosa</name>
    <name type="common">Malaysian cockle</name>
    <name type="synonym">Anadara granosa</name>
    <dbReference type="NCBI Taxonomy" id="220873"/>
    <lineage>
        <taxon>Eukaryota</taxon>
        <taxon>Metazoa</taxon>
        <taxon>Spiralia</taxon>
        <taxon>Lophotrochozoa</taxon>
        <taxon>Mollusca</taxon>
        <taxon>Bivalvia</taxon>
        <taxon>Autobranchia</taxon>
        <taxon>Pteriomorphia</taxon>
        <taxon>Arcoida</taxon>
        <taxon>Arcoidea</taxon>
        <taxon>Arcidae</taxon>
        <taxon>Tegillarca</taxon>
    </lineage>
</organism>
<feature type="transmembrane region" description="Helical" evidence="6">
    <location>
        <begin position="318"/>
        <end position="338"/>
    </location>
</feature>
<evidence type="ECO:0000256" key="2">
    <source>
        <dbReference type="ARBA" id="ARBA00022692"/>
    </source>
</evidence>
<evidence type="ECO:0008006" key="9">
    <source>
        <dbReference type="Google" id="ProtNLM"/>
    </source>
</evidence>
<dbReference type="Proteomes" id="UP001217089">
    <property type="component" value="Unassembled WGS sequence"/>
</dbReference>
<feature type="transmembrane region" description="Helical" evidence="6">
    <location>
        <begin position="151"/>
        <end position="168"/>
    </location>
</feature>
<evidence type="ECO:0000313" key="8">
    <source>
        <dbReference type="Proteomes" id="UP001217089"/>
    </source>
</evidence>
<keyword evidence="8" id="KW-1185">Reference proteome</keyword>
<proteinExistence type="inferred from homology"/>
<dbReference type="EMBL" id="JARBDR010000657">
    <property type="protein sequence ID" value="KAJ8309417.1"/>
    <property type="molecule type" value="Genomic_DNA"/>
</dbReference>
<gene>
    <name evidence="7" type="ORF">KUTeg_014291</name>
</gene>
<reference evidence="7 8" key="1">
    <citation type="submission" date="2022-12" db="EMBL/GenBank/DDBJ databases">
        <title>Chromosome-level genome of Tegillarca granosa.</title>
        <authorList>
            <person name="Kim J."/>
        </authorList>
    </citation>
    <scope>NUCLEOTIDE SEQUENCE [LARGE SCALE GENOMIC DNA]</scope>
    <source>
        <strain evidence="7">Teg-2019</strain>
        <tissue evidence="7">Adductor muscle</tissue>
    </source>
</reference>
<evidence type="ECO:0000256" key="3">
    <source>
        <dbReference type="ARBA" id="ARBA00022989"/>
    </source>
</evidence>
<sequence length="462" mass="54858">MTKKKKMEDECLKKFTNSGYIRPIPSLELKIYLAVHIGSVAYICYCVFEASKEYDGLLNVYEFEPGWKILGREKDVSNFEWHFFYQFFWKIWPWFLGHISLSKIVEWNFLQYRRSIYLVYSISVLTFVLGWKIILLFIAHCIIIYCITSVWRSTTVIWITSITLLSTLNLEQHTGMMKSLGLFDDEGHFYYLLMFTLALAQLRYTSFCLELFSHQEGLDTAGASDKEITLSLYCSLFMDLLFYIFYFPLFFTGPILTYNQFKYQFSRPPIPWTKNRVISLIWHFIRVAFWALLNELCLHYFYFNAIQHNISILKKINLWALAGLGYCSGQFFMTKYTVMFGLPANIARIDHLDPPPRPKCIAYLYLYSDMWKYFDCGMYNFIKRYIYVPLGGSRLGTLRRFGGSFICFCFVYYWHGTDFYVFIWSILNFIGVSIEVLAWMFLDLPIITKLEVSCNLLWHKQL</sequence>
<protein>
    <recommendedName>
        <fullName evidence="9">Protein-cysteine N-palmitoyltransferase Rasp</fullName>
    </recommendedName>
</protein>
<name>A0ABQ9F0K8_TEGGR</name>
<dbReference type="InterPro" id="IPR051085">
    <property type="entry name" value="MB_O-acyltransferase"/>
</dbReference>
<evidence type="ECO:0000256" key="5">
    <source>
        <dbReference type="ARBA" id="ARBA00038268"/>
    </source>
</evidence>
<feature type="transmembrane region" description="Helical" evidence="6">
    <location>
        <begin position="240"/>
        <end position="259"/>
    </location>
</feature>
<feature type="transmembrane region" description="Helical" evidence="6">
    <location>
        <begin position="421"/>
        <end position="442"/>
    </location>
</feature>
<dbReference type="InterPro" id="IPR004299">
    <property type="entry name" value="MBOAT_fam"/>
</dbReference>
<dbReference type="PANTHER" id="PTHR13285">
    <property type="entry name" value="ACYLTRANSFERASE"/>
    <property type="match status" value="1"/>
</dbReference>
<accession>A0ABQ9F0K8</accession>
<evidence type="ECO:0000256" key="1">
    <source>
        <dbReference type="ARBA" id="ARBA00004141"/>
    </source>
</evidence>
<evidence type="ECO:0000313" key="7">
    <source>
        <dbReference type="EMBL" id="KAJ8309417.1"/>
    </source>
</evidence>
<dbReference type="PANTHER" id="PTHR13285:SF18">
    <property type="entry name" value="PROTEIN-CYSTEINE N-PALMITOYLTRANSFERASE RASP"/>
    <property type="match status" value="1"/>
</dbReference>
<keyword evidence="4 6" id="KW-0472">Membrane</keyword>
<evidence type="ECO:0000256" key="4">
    <source>
        <dbReference type="ARBA" id="ARBA00023136"/>
    </source>
</evidence>
<dbReference type="Pfam" id="PF03062">
    <property type="entry name" value="MBOAT"/>
    <property type="match status" value="1"/>
</dbReference>
<feature type="transmembrane region" description="Helical" evidence="6">
    <location>
        <begin position="117"/>
        <end position="145"/>
    </location>
</feature>
<feature type="transmembrane region" description="Helical" evidence="6">
    <location>
        <begin position="280"/>
        <end position="303"/>
    </location>
</feature>
<keyword evidence="3 6" id="KW-1133">Transmembrane helix</keyword>
<evidence type="ECO:0000256" key="6">
    <source>
        <dbReference type="SAM" id="Phobius"/>
    </source>
</evidence>
<keyword evidence="2 6" id="KW-0812">Transmembrane</keyword>
<comment type="subcellular location">
    <subcellularLocation>
        <location evidence="1">Membrane</location>
        <topology evidence="1">Multi-pass membrane protein</topology>
    </subcellularLocation>
</comment>
<comment type="similarity">
    <text evidence="5">Belongs to the membrane-bound acyltransferase family. HHAT subfamily.</text>
</comment>